<gene>
    <name evidence="6" type="ORF">EJ997_01735</name>
</gene>
<feature type="signal peptide" evidence="5">
    <location>
        <begin position="1"/>
        <end position="22"/>
    </location>
</feature>
<dbReference type="Gene3D" id="3.40.50.1980">
    <property type="entry name" value="Nitrogenase molybdenum iron protein domain"/>
    <property type="match status" value="2"/>
</dbReference>
<feature type="chain" id="PRO_5038873374" evidence="5">
    <location>
        <begin position="23"/>
        <end position="344"/>
    </location>
</feature>
<feature type="region of interest" description="Disordered" evidence="4">
    <location>
        <begin position="125"/>
        <end position="181"/>
    </location>
</feature>
<dbReference type="Proteomes" id="UP000280344">
    <property type="component" value="Chromosome"/>
</dbReference>
<dbReference type="GO" id="GO:0030001">
    <property type="term" value="P:metal ion transport"/>
    <property type="evidence" value="ECO:0007669"/>
    <property type="project" value="InterPro"/>
</dbReference>
<dbReference type="InterPro" id="IPR006127">
    <property type="entry name" value="ZnuA-like"/>
</dbReference>
<feature type="compositionally biased region" description="Basic and acidic residues" evidence="4">
    <location>
        <begin position="156"/>
        <end position="175"/>
    </location>
</feature>
<keyword evidence="7" id="KW-1185">Reference proteome</keyword>
<feature type="compositionally biased region" description="Basic and acidic residues" evidence="4">
    <location>
        <begin position="125"/>
        <end position="134"/>
    </location>
</feature>
<dbReference type="InterPro" id="IPR050492">
    <property type="entry name" value="Bact_metal-bind_prot9"/>
</dbReference>
<dbReference type="SUPFAM" id="SSF53807">
    <property type="entry name" value="Helical backbone' metal receptor"/>
    <property type="match status" value="1"/>
</dbReference>
<evidence type="ECO:0000313" key="7">
    <source>
        <dbReference type="Proteomes" id="UP000280344"/>
    </source>
</evidence>
<evidence type="ECO:0000256" key="2">
    <source>
        <dbReference type="ARBA" id="ARBA00022448"/>
    </source>
</evidence>
<dbReference type="PANTHER" id="PTHR42953:SF3">
    <property type="entry name" value="HIGH-AFFINITY ZINC UPTAKE SYSTEM PROTEIN ZNUA"/>
    <property type="match status" value="1"/>
</dbReference>
<keyword evidence="2" id="KW-0813">Transport</keyword>
<evidence type="ECO:0000256" key="4">
    <source>
        <dbReference type="SAM" id="MobiDB-lite"/>
    </source>
</evidence>
<name>A0A3Q9G5H3_9ACTO</name>
<dbReference type="GO" id="GO:0046872">
    <property type="term" value="F:metal ion binding"/>
    <property type="evidence" value="ECO:0007669"/>
    <property type="project" value="InterPro"/>
</dbReference>
<dbReference type="KEGG" id="flh:EJ997_01735"/>
<protein>
    <submittedName>
        <fullName evidence="6">Zinc ABC transporter substrate-binding protein</fullName>
    </submittedName>
</protein>
<comment type="similarity">
    <text evidence="1">Belongs to the bacterial solute-binding protein 9 family.</text>
</comment>
<dbReference type="OrthoDB" id="9810636at2"/>
<evidence type="ECO:0000256" key="5">
    <source>
        <dbReference type="SAM" id="SignalP"/>
    </source>
</evidence>
<organism evidence="6 7">
    <name type="scientific">Flaviflexus ciconiae</name>
    <dbReference type="NCBI Taxonomy" id="2496867"/>
    <lineage>
        <taxon>Bacteria</taxon>
        <taxon>Bacillati</taxon>
        <taxon>Actinomycetota</taxon>
        <taxon>Actinomycetes</taxon>
        <taxon>Actinomycetales</taxon>
        <taxon>Actinomycetaceae</taxon>
        <taxon>Flaviflexus</taxon>
    </lineage>
</organism>
<reference evidence="6 7" key="1">
    <citation type="submission" date="2018-12" db="EMBL/GenBank/DDBJ databases">
        <title>Complete genome sequence of Flaviflexus sp. H23T48.</title>
        <authorList>
            <person name="Bae J.-W."/>
            <person name="Lee J.-Y."/>
        </authorList>
    </citation>
    <scope>NUCLEOTIDE SEQUENCE [LARGE SCALE GENOMIC DNA]</scope>
    <source>
        <strain evidence="6 7">H23T48</strain>
    </source>
</reference>
<dbReference type="Pfam" id="PF01297">
    <property type="entry name" value="ZnuA"/>
    <property type="match status" value="1"/>
</dbReference>
<evidence type="ECO:0000256" key="1">
    <source>
        <dbReference type="ARBA" id="ARBA00011028"/>
    </source>
</evidence>
<dbReference type="AlphaFoldDB" id="A0A3Q9G5H3"/>
<evidence type="ECO:0000313" key="6">
    <source>
        <dbReference type="EMBL" id="AZQ76247.1"/>
    </source>
</evidence>
<proteinExistence type="inferred from homology"/>
<keyword evidence="3 5" id="KW-0732">Signal</keyword>
<accession>A0A3Q9G5H3</accession>
<dbReference type="PROSITE" id="PS51257">
    <property type="entry name" value="PROKAR_LIPOPROTEIN"/>
    <property type="match status" value="1"/>
</dbReference>
<dbReference type="PANTHER" id="PTHR42953">
    <property type="entry name" value="HIGH-AFFINITY ZINC UPTAKE SYSTEM PROTEIN ZNUA-RELATED"/>
    <property type="match status" value="1"/>
</dbReference>
<evidence type="ECO:0000256" key="3">
    <source>
        <dbReference type="ARBA" id="ARBA00022729"/>
    </source>
</evidence>
<sequence length="344" mass="36767">MVLMKRLKPAVAVLGSTALIVAACSSETGDETSSDGIQVTTSIYPLEYVAEEVGGDHVSVTSLTTPGSDDHSLELSPRQVNNLSNVDLVVTLSGYQAAMDDALGAAEVSRVIDAADHIKLIEDIDHSGHDHSGDVAEEQEASQDAHDAASEEAEAHEDHDHTDEEDHEGHDHSGPDPHFWLDPTQLALLAEPVAEQLAEIDPDNADEYRANAEQLIADMEALDGDFHEGLAQCESDTFVVSHEAFGYLANAYDLDQQGIAGLEIDTEPSPRRVAEVTALIEEAGVSLIFATSEAEMSVTGALAEEAGVDVDILDAGATQLDENVDYEALMRTNLDKLQNALDCR</sequence>
<dbReference type="EMBL" id="CP034593">
    <property type="protein sequence ID" value="AZQ76247.1"/>
    <property type="molecule type" value="Genomic_DNA"/>
</dbReference>